<protein>
    <submittedName>
        <fullName evidence="7">MliC family protein</fullName>
    </submittedName>
</protein>
<feature type="domain" description="C-type lysozyme inhibitor" evidence="6">
    <location>
        <begin position="130"/>
        <end position="198"/>
    </location>
</feature>
<dbReference type="Gene3D" id="2.40.128.200">
    <property type="match status" value="1"/>
</dbReference>
<keyword evidence="4" id="KW-0449">Lipoprotein</keyword>
<dbReference type="PANTHER" id="PTHR37549">
    <property type="entry name" value="LIPOPROTEIN LPRI"/>
    <property type="match status" value="1"/>
</dbReference>
<dbReference type="PANTHER" id="PTHR37549:SF1">
    <property type="entry name" value="LIPOPROTEIN LPRI"/>
    <property type="match status" value="1"/>
</dbReference>
<keyword evidence="1 5" id="KW-0732">Signal</keyword>
<keyword evidence="2" id="KW-0472">Membrane</keyword>
<proteinExistence type="predicted"/>
<dbReference type="InterPro" id="IPR036328">
    <property type="entry name" value="MliC_sf"/>
</dbReference>
<dbReference type="InterPro" id="IPR052755">
    <property type="entry name" value="Lysozyme_Inhibitor_LprI"/>
</dbReference>
<evidence type="ECO:0000259" key="6">
    <source>
        <dbReference type="Pfam" id="PF09864"/>
    </source>
</evidence>
<keyword evidence="8" id="KW-1185">Reference proteome</keyword>
<evidence type="ECO:0000256" key="3">
    <source>
        <dbReference type="ARBA" id="ARBA00023139"/>
    </source>
</evidence>
<evidence type="ECO:0000256" key="2">
    <source>
        <dbReference type="ARBA" id="ARBA00023136"/>
    </source>
</evidence>
<name>A0ABS9QZP4_9GAMM</name>
<feature type="signal peptide" evidence="5">
    <location>
        <begin position="1"/>
        <end position="28"/>
    </location>
</feature>
<dbReference type="Pfam" id="PF09864">
    <property type="entry name" value="MliC"/>
    <property type="match status" value="1"/>
</dbReference>
<evidence type="ECO:0000256" key="5">
    <source>
        <dbReference type="SAM" id="SignalP"/>
    </source>
</evidence>
<evidence type="ECO:0000313" key="8">
    <source>
        <dbReference type="Proteomes" id="UP000829384"/>
    </source>
</evidence>
<dbReference type="SUPFAM" id="SSF141488">
    <property type="entry name" value="YdhA-like"/>
    <property type="match status" value="1"/>
</dbReference>
<gene>
    <name evidence="7" type="ORF">H9J30_17450</name>
</gene>
<dbReference type="Proteomes" id="UP000829384">
    <property type="component" value="Unassembled WGS sequence"/>
</dbReference>
<accession>A0ABS9QZP4</accession>
<dbReference type="EMBL" id="JACSDI010000018">
    <property type="protein sequence ID" value="MCG9965687.1"/>
    <property type="molecule type" value="Genomic_DNA"/>
</dbReference>
<reference evidence="7 8" key="1">
    <citation type="submission" date="2020-08" db="EMBL/GenBank/DDBJ databases">
        <title>Whole genome sequence of Shewanella sp strain PS-2.</title>
        <authorList>
            <person name="Das S.K."/>
        </authorList>
    </citation>
    <scope>NUCLEOTIDE SEQUENCE [LARGE SCALE GENOMIC DNA]</scope>
    <source>
        <strain evidence="7 8">PS-2</strain>
    </source>
</reference>
<keyword evidence="3" id="KW-0564">Palmitate</keyword>
<evidence type="ECO:0000256" key="1">
    <source>
        <dbReference type="ARBA" id="ARBA00022729"/>
    </source>
</evidence>
<feature type="chain" id="PRO_5046702003" evidence="5">
    <location>
        <begin position="29"/>
        <end position="207"/>
    </location>
</feature>
<dbReference type="InterPro" id="IPR018660">
    <property type="entry name" value="MliC"/>
</dbReference>
<comment type="caution">
    <text evidence="7">The sequence shown here is derived from an EMBL/GenBank/DDBJ whole genome shotgun (WGS) entry which is preliminary data.</text>
</comment>
<organism evidence="7 8">
    <name type="scientific">Shewanella cutis</name>
    <dbReference type="NCBI Taxonomy" id="2766780"/>
    <lineage>
        <taxon>Bacteria</taxon>
        <taxon>Pseudomonadati</taxon>
        <taxon>Pseudomonadota</taxon>
        <taxon>Gammaproteobacteria</taxon>
        <taxon>Alteromonadales</taxon>
        <taxon>Shewanellaceae</taxon>
        <taxon>Shewanella</taxon>
    </lineage>
</organism>
<sequence>MTLAKIINTQNAGIVGLLAMALSMSAIAAESPSFDCGKVQAGSIEEMVCQDAGLIKLDRQLADVYAKATEKAKNEQPPVLKAMQRGWVKGRNECWKSEDKRACIESSYQTRIAELQAQYRLVEMTGPVFYACDGNPANEVVVNYFKTEPATLIAERGDKTSLMFVQPSASGAKYQGQNESLWEHHGEARIVWGYEAPEMTCTVKTPK</sequence>
<evidence type="ECO:0000313" key="7">
    <source>
        <dbReference type="EMBL" id="MCG9965687.1"/>
    </source>
</evidence>
<evidence type="ECO:0000256" key="4">
    <source>
        <dbReference type="ARBA" id="ARBA00023288"/>
    </source>
</evidence>